<proteinExistence type="predicted"/>
<keyword evidence="3" id="KW-1185">Reference proteome</keyword>
<gene>
    <name evidence="2" type="ORF">SI8410_16019998</name>
</gene>
<dbReference type="GO" id="GO:0051276">
    <property type="term" value="P:chromosome organization"/>
    <property type="evidence" value="ECO:0007669"/>
    <property type="project" value="TreeGrafter"/>
</dbReference>
<dbReference type="EMBL" id="LR746279">
    <property type="protein sequence ID" value="CAA7409320.1"/>
    <property type="molecule type" value="Genomic_DNA"/>
</dbReference>
<dbReference type="GO" id="GO:0005634">
    <property type="term" value="C:nucleus"/>
    <property type="evidence" value="ECO:0007669"/>
    <property type="project" value="TreeGrafter"/>
</dbReference>
<sequence>MSDDSRGGSPDWLRNFQVSSRLPLVISDKVHRSKALVECDDESIDLSGDVGAVGRIVISENSNDSHEMLLDLKGTIYKTAIVPSRTFCVVSFGQSEAKIEAIMNDFVQLKPHSSVFEAETVIEGVLDGFSFDMDDEGDRAPKSSAYQGAHGDKSGDHGDEKSQENSDKSLKTHYGFIPLLTD</sequence>
<dbReference type="GO" id="GO:0003690">
    <property type="term" value="F:double-stranded DNA binding"/>
    <property type="evidence" value="ECO:0007669"/>
    <property type="project" value="InterPro"/>
</dbReference>
<dbReference type="GO" id="GO:0009330">
    <property type="term" value="C:DNA topoisomerase type II (double strand cut, ATP-hydrolyzing) complex"/>
    <property type="evidence" value="ECO:0007669"/>
    <property type="project" value="InterPro"/>
</dbReference>
<evidence type="ECO:0000313" key="2">
    <source>
        <dbReference type="EMBL" id="CAA7409320.1"/>
    </source>
</evidence>
<protein>
    <submittedName>
        <fullName evidence="2">Uncharacterized protein</fullName>
    </submittedName>
</protein>
<name>A0A7I8LHR3_SPIIN</name>
<dbReference type="OrthoDB" id="549068at2759"/>
<organism evidence="2 3">
    <name type="scientific">Spirodela intermedia</name>
    <name type="common">Intermediate duckweed</name>
    <dbReference type="NCBI Taxonomy" id="51605"/>
    <lineage>
        <taxon>Eukaryota</taxon>
        <taxon>Viridiplantae</taxon>
        <taxon>Streptophyta</taxon>
        <taxon>Embryophyta</taxon>
        <taxon>Tracheophyta</taxon>
        <taxon>Spermatophyta</taxon>
        <taxon>Magnoliopsida</taxon>
        <taxon>Liliopsida</taxon>
        <taxon>Araceae</taxon>
        <taxon>Lemnoideae</taxon>
        <taxon>Spirodela</taxon>
    </lineage>
</organism>
<evidence type="ECO:0000313" key="3">
    <source>
        <dbReference type="Proteomes" id="UP000663760"/>
    </source>
</evidence>
<feature type="compositionally biased region" description="Basic and acidic residues" evidence="1">
    <location>
        <begin position="150"/>
        <end position="170"/>
    </location>
</feature>
<dbReference type="Proteomes" id="UP000663760">
    <property type="component" value="Chromosome 16"/>
</dbReference>
<dbReference type="InterPro" id="IPR033246">
    <property type="entry name" value="BIN4"/>
</dbReference>
<dbReference type="PANTHER" id="PTHR34810">
    <property type="entry name" value="DNA-BINDING PROTEIN BIN4"/>
    <property type="match status" value="1"/>
</dbReference>
<dbReference type="GO" id="GO:0042023">
    <property type="term" value="P:DNA endoreduplication"/>
    <property type="evidence" value="ECO:0007669"/>
    <property type="project" value="InterPro"/>
</dbReference>
<reference evidence="2" key="1">
    <citation type="submission" date="2020-02" db="EMBL/GenBank/DDBJ databases">
        <authorList>
            <person name="Scholz U."/>
            <person name="Mascher M."/>
            <person name="Fiebig A."/>
        </authorList>
    </citation>
    <scope>NUCLEOTIDE SEQUENCE</scope>
</reference>
<evidence type="ECO:0000256" key="1">
    <source>
        <dbReference type="SAM" id="MobiDB-lite"/>
    </source>
</evidence>
<feature type="region of interest" description="Disordered" evidence="1">
    <location>
        <begin position="137"/>
        <end position="182"/>
    </location>
</feature>
<dbReference type="AlphaFoldDB" id="A0A7I8LHR3"/>
<dbReference type="PANTHER" id="PTHR34810:SF1">
    <property type="entry name" value="DNA-BINDING PROTEIN BIN4"/>
    <property type="match status" value="1"/>
</dbReference>
<accession>A0A7I8LHR3</accession>